<accession>A0A151B7S5</accession>
<evidence type="ECO:0000256" key="1">
    <source>
        <dbReference type="ARBA" id="ARBA00022475"/>
    </source>
</evidence>
<keyword evidence="1 7" id="KW-1003">Cell membrane</keyword>
<dbReference type="AlphaFoldDB" id="A0A151B7S5"/>
<dbReference type="OrthoDB" id="9814591at2"/>
<dbReference type="GO" id="GO:0008932">
    <property type="term" value="F:lytic endotransglycosylase activity"/>
    <property type="evidence" value="ECO:0007669"/>
    <property type="project" value="UniProtKB-UniRule"/>
</dbReference>
<comment type="catalytic activity">
    <reaction evidence="7">
        <text>a peptidoglycan chain = a peptidoglycan chain with N-acetyl-1,6-anhydromuramyl-[peptide] at the reducing end + a peptidoglycan chain with N-acetylglucosamine at the non-reducing end.</text>
        <dbReference type="EC" id="4.2.2.29"/>
    </reaction>
</comment>
<dbReference type="CDD" id="cd08010">
    <property type="entry name" value="MltG_like"/>
    <property type="match status" value="1"/>
</dbReference>
<dbReference type="PANTHER" id="PTHR30518">
    <property type="entry name" value="ENDOLYTIC MUREIN TRANSGLYCOSYLASE"/>
    <property type="match status" value="1"/>
</dbReference>
<evidence type="ECO:0000256" key="5">
    <source>
        <dbReference type="ARBA" id="ARBA00023239"/>
    </source>
</evidence>
<dbReference type="GO" id="GO:0005886">
    <property type="term" value="C:plasma membrane"/>
    <property type="evidence" value="ECO:0007669"/>
    <property type="project" value="UniProtKB-UniRule"/>
</dbReference>
<dbReference type="PANTHER" id="PTHR30518:SF2">
    <property type="entry name" value="ENDOLYTIC MUREIN TRANSGLYCOSYLASE"/>
    <property type="match status" value="1"/>
</dbReference>
<evidence type="ECO:0000256" key="2">
    <source>
        <dbReference type="ARBA" id="ARBA00022692"/>
    </source>
</evidence>
<keyword evidence="2 7" id="KW-0812">Transmembrane</keyword>
<keyword evidence="3 7" id="KW-1133">Transmembrane helix</keyword>
<dbReference type="EC" id="4.2.2.29" evidence="7"/>
<comment type="similarity">
    <text evidence="7">Belongs to the transglycosylase MltG family.</text>
</comment>
<protein>
    <recommendedName>
        <fullName evidence="7">Endolytic murein transglycosylase</fullName>
        <ecNumber evidence="7">4.2.2.29</ecNumber>
    </recommendedName>
    <alternativeName>
        <fullName evidence="7">Peptidoglycan lytic transglycosylase</fullName>
    </alternativeName>
    <alternativeName>
        <fullName evidence="7">Peptidoglycan polymerization terminase</fullName>
    </alternativeName>
</protein>
<evidence type="ECO:0000256" key="6">
    <source>
        <dbReference type="ARBA" id="ARBA00023316"/>
    </source>
</evidence>
<dbReference type="GO" id="GO:0051301">
    <property type="term" value="P:cell division"/>
    <property type="evidence" value="ECO:0007669"/>
    <property type="project" value="UniProtKB-KW"/>
</dbReference>
<evidence type="ECO:0000256" key="4">
    <source>
        <dbReference type="ARBA" id="ARBA00023136"/>
    </source>
</evidence>
<dbReference type="Proteomes" id="UP000075531">
    <property type="component" value="Unassembled WGS sequence"/>
</dbReference>
<keyword evidence="8" id="KW-0131">Cell cycle</keyword>
<keyword evidence="9" id="KW-1185">Reference proteome</keyword>
<dbReference type="NCBIfam" id="TIGR00247">
    <property type="entry name" value="endolytic transglycosylase MltG"/>
    <property type="match status" value="1"/>
</dbReference>
<comment type="function">
    <text evidence="7">Functions as a peptidoglycan terminase that cleaves nascent peptidoglycan strands endolytically to terminate their elongation.</text>
</comment>
<reference evidence="8 9" key="1">
    <citation type="submission" date="2016-02" db="EMBL/GenBank/DDBJ databases">
        <title>Genome sequence of Clostridium tepidiprofundi DSM 19306.</title>
        <authorList>
            <person name="Poehlein A."/>
            <person name="Daniel R."/>
        </authorList>
    </citation>
    <scope>NUCLEOTIDE SEQUENCE [LARGE SCALE GENOMIC DNA]</scope>
    <source>
        <strain evidence="8 9">DSM 19306</strain>
    </source>
</reference>
<dbReference type="EMBL" id="LTBA01000001">
    <property type="protein sequence ID" value="KYH35956.1"/>
    <property type="molecule type" value="Genomic_DNA"/>
</dbReference>
<evidence type="ECO:0000313" key="8">
    <source>
        <dbReference type="EMBL" id="KYH35956.1"/>
    </source>
</evidence>
<name>A0A151B7S5_9CLOT</name>
<gene>
    <name evidence="8" type="primary">yneA_1</name>
    <name evidence="7" type="synonym">mltG</name>
    <name evidence="8" type="ORF">CLTEP_03500</name>
</gene>
<dbReference type="Gene3D" id="3.30.1490.480">
    <property type="entry name" value="Endolytic murein transglycosylase"/>
    <property type="match status" value="2"/>
</dbReference>
<keyword evidence="8" id="KW-0132">Cell division</keyword>
<dbReference type="RefSeq" id="WP_066821591.1">
    <property type="nucleotide sequence ID" value="NZ_LTBA01000001.1"/>
</dbReference>
<evidence type="ECO:0000256" key="3">
    <source>
        <dbReference type="ARBA" id="ARBA00022989"/>
    </source>
</evidence>
<keyword evidence="5 7" id="KW-0456">Lyase</keyword>
<evidence type="ECO:0000313" key="9">
    <source>
        <dbReference type="Proteomes" id="UP000075531"/>
    </source>
</evidence>
<feature type="site" description="Important for catalytic activity" evidence="7">
    <location>
        <position position="222"/>
    </location>
</feature>
<dbReference type="HAMAP" id="MF_02065">
    <property type="entry name" value="MltG"/>
    <property type="match status" value="1"/>
</dbReference>
<dbReference type="Pfam" id="PF02618">
    <property type="entry name" value="YceG"/>
    <property type="match status" value="1"/>
</dbReference>
<keyword evidence="4 7" id="KW-0472">Membrane</keyword>
<keyword evidence="6 7" id="KW-0961">Cell wall biogenesis/degradation</keyword>
<organism evidence="8 9">
    <name type="scientific">Clostridium tepidiprofundi DSM 19306</name>
    <dbReference type="NCBI Taxonomy" id="1121338"/>
    <lineage>
        <taxon>Bacteria</taxon>
        <taxon>Bacillati</taxon>
        <taxon>Bacillota</taxon>
        <taxon>Clostridia</taxon>
        <taxon>Eubacteriales</taxon>
        <taxon>Clostridiaceae</taxon>
        <taxon>Clostridium</taxon>
    </lineage>
</organism>
<sequence>MKKGIIMVLCVVFIVCMGALYVNIECNKAITDPLKITKELTVKVDRHEGLYSVLNRLYKEKKIINPFFIKYCIKKNNINTEIKQGEHKISPHTDLVGMIKTLNESVDLKEDIKVTIKEGYDIEDIAEVLDDKGVISKEKFLECCRNYKLPQYIKKDSKRRYALEGFLFPDTYRFKANTDGNIIISTMLKRFEYVISDIYAHGKINYDKLDKIITIASIIEKEVRVPEERAKVSSVIYNRLKKNMLIQCDPTVLYALGKHKEKVLYKDLEVDSPYNTYKYKGLPAGPICNPGKASILAAINPDNTKYIYFVSNNDGTHFFTDNYNEFLRVKKVTQGF</sequence>
<comment type="caution">
    <text evidence="8">The sequence shown here is derived from an EMBL/GenBank/DDBJ whole genome shotgun (WGS) entry which is preliminary data.</text>
</comment>
<dbReference type="PATRIC" id="fig|1121338.3.peg.354"/>
<evidence type="ECO:0000256" key="7">
    <source>
        <dbReference type="HAMAP-Rule" id="MF_02065"/>
    </source>
</evidence>
<proteinExistence type="inferred from homology"/>
<dbReference type="GO" id="GO:0071555">
    <property type="term" value="P:cell wall organization"/>
    <property type="evidence" value="ECO:0007669"/>
    <property type="project" value="UniProtKB-KW"/>
</dbReference>
<dbReference type="InterPro" id="IPR003770">
    <property type="entry name" value="MLTG-like"/>
</dbReference>
<dbReference type="STRING" id="1121338.CLTEP_03500"/>
<dbReference type="GO" id="GO:0009252">
    <property type="term" value="P:peptidoglycan biosynthetic process"/>
    <property type="evidence" value="ECO:0007669"/>
    <property type="project" value="UniProtKB-UniRule"/>
</dbReference>